<name>A0A8H7AAS0_9EURO</name>
<dbReference type="EMBL" id="JAACFV010000102">
    <property type="protein sequence ID" value="KAF7505725.1"/>
    <property type="molecule type" value="Genomic_DNA"/>
</dbReference>
<keyword evidence="3" id="KW-1185">Reference proteome</keyword>
<evidence type="ECO:0000256" key="1">
    <source>
        <dbReference type="SAM" id="MobiDB-lite"/>
    </source>
</evidence>
<protein>
    <submittedName>
        <fullName evidence="2">Uncharacterized protein</fullName>
    </submittedName>
</protein>
<organism evidence="2 3">
    <name type="scientific">Endocarpon pusillum</name>
    <dbReference type="NCBI Taxonomy" id="364733"/>
    <lineage>
        <taxon>Eukaryota</taxon>
        <taxon>Fungi</taxon>
        <taxon>Dikarya</taxon>
        <taxon>Ascomycota</taxon>
        <taxon>Pezizomycotina</taxon>
        <taxon>Eurotiomycetes</taxon>
        <taxon>Chaetothyriomycetidae</taxon>
        <taxon>Verrucariales</taxon>
        <taxon>Verrucariaceae</taxon>
        <taxon>Endocarpon</taxon>
    </lineage>
</organism>
<feature type="compositionally biased region" description="Pro residues" evidence="1">
    <location>
        <begin position="69"/>
        <end position="79"/>
    </location>
</feature>
<feature type="region of interest" description="Disordered" evidence="1">
    <location>
        <begin position="61"/>
        <end position="105"/>
    </location>
</feature>
<evidence type="ECO:0000313" key="2">
    <source>
        <dbReference type="EMBL" id="KAF7505725.1"/>
    </source>
</evidence>
<gene>
    <name evidence="2" type="ORF">GJ744_000491</name>
</gene>
<comment type="caution">
    <text evidence="2">The sequence shown here is derived from an EMBL/GenBank/DDBJ whole genome shotgun (WGS) entry which is preliminary data.</text>
</comment>
<sequence length="105" mass="11284">MPPAATKKTDGNENGNGVVADDPLHYLPPGWTEEKYANATDEDWENQPDEVLERNMARMAVESAQTTAPPCPLSAPPTLPEADRTAVPPTPPTIQKPPALASTPW</sequence>
<accession>A0A8H7AAS0</accession>
<dbReference type="AlphaFoldDB" id="A0A8H7AAS0"/>
<reference evidence="2" key="1">
    <citation type="submission" date="2020-02" db="EMBL/GenBank/DDBJ databases">
        <authorList>
            <person name="Palmer J.M."/>
        </authorList>
    </citation>
    <scope>NUCLEOTIDE SEQUENCE</scope>
    <source>
        <strain evidence="2">EPUS1.4</strain>
        <tissue evidence="2">Thallus</tissue>
    </source>
</reference>
<dbReference type="Proteomes" id="UP000606974">
    <property type="component" value="Unassembled WGS sequence"/>
</dbReference>
<evidence type="ECO:0000313" key="3">
    <source>
        <dbReference type="Proteomes" id="UP000606974"/>
    </source>
</evidence>
<feature type="region of interest" description="Disordered" evidence="1">
    <location>
        <begin position="1"/>
        <end position="26"/>
    </location>
</feature>
<dbReference type="OrthoDB" id="4869816at2759"/>
<proteinExistence type="predicted"/>